<dbReference type="InterPro" id="IPR025915">
    <property type="entry name" value="Phage_gp49_66"/>
</dbReference>
<proteinExistence type="predicted"/>
<evidence type="ECO:0000313" key="2">
    <source>
        <dbReference type="Proteomes" id="UP000196573"/>
    </source>
</evidence>
<sequence length="87" mass="10021">MSFKVTKEHLEELIHDVRYERHGDTTTTVCYLHVGNPESPFVVTGTSGCISKENFCERMGKQIAYANAFDELWKLEGYHQKRSRGIV</sequence>
<dbReference type="EMBL" id="FWPT01000001">
    <property type="protein sequence ID" value="SMA33358.1"/>
    <property type="molecule type" value="Genomic_DNA"/>
</dbReference>
<organism evidence="1 2">
    <name type="scientific">Parendozoicomonas haliclonae</name>
    <dbReference type="NCBI Taxonomy" id="1960125"/>
    <lineage>
        <taxon>Bacteria</taxon>
        <taxon>Pseudomonadati</taxon>
        <taxon>Pseudomonadota</taxon>
        <taxon>Gammaproteobacteria</taxon>
        <taxon>Oceanospirillales</taxon>
        <taxon>Endozoicomonadaceae</taxon>
        <taxon>Parendozoicomonas</taxon>
    </lineage>
</organism>
<dbReference type="RefSeq" id="WP_087106139.1">
    <property type="nucleotide sequence ID" value="NZ_CBCSCN010000019.1"/>
</dbReference>
<gene>
    <name evidence="1" type="ORF">EHSB41UT_00268</name>
</gene>
<name>A0A1X7AE48_9GAMM</name>
<evidence type="ECO:0000313" key="1">
    <source>
        <dbReference type="EMBL" id="SMA33358.1"/>
    </source>
</evidence>
<dbReference type="Pfam" id="PF13876">
    <property type="entry name" value="Phage_gp49_66"/>
    <property type="match status" value="1"/>
</dbReference>
<dbReference type="OrthoDB" id="5688154at2"/>
<accession>A0A1X7AE48</accession>
<evidence type="ECO:0008006" key="3">
    <source>
        <dbReference type="Google" id="ProtNLM"/>
    </source>
</evidence>
<keyword evidence="2" id="KW-1185">Reference proteome</keyword>
<dbReference type="AlphaFoldDB" id="A0A1X7AE48"/>
<protein>
    <recommendedName>
        <fullName evidence="3">Phage protein</fullName>
    </recommendedName>
</protein>
<dbReference type="Proteomes" id="UP000196573">
    <property type="component" value="Unassembled WGS sequence"/>
</dbReference>
<reference evidence="1 2" key="1">
    <citation type="submission" date="2017-03" db="EMBL/GenBank/DDBJ databases">
        <authorList>
            <person name="Afonso C.L."/>
            <person name="Miller P.J."/>
            <person name="Scott M.A."/>
            <person name="Spackman E."/>
            <person name="Goraichik I."/>
            <person name="Dimitrov K.M."/>
            <person name="Suarez D.L."/>
            <person name="Swayne D.E."/>
        </authorList>
    </citation>
    <scope>NUCLEOTIDE SEQUENCE [LARGE SCALE GENOMIC DNA]</scope>
    <source>
        <strain evidence="1">SB41UT1</strain>
    </source>
</reference>